<dbReference type="GeneID" id="25266191"/>
<evidence type="ECO:0000256" key="1">
    <source>
        <dbReference type="ARBA" id="ARBA00023268"/>
    </source>
</evidence>
<dbReference type="OrthoDB" id="416786at2759"/>
<dbReference type="PANTHER" id="PTHR45527">
    <property type="entry name" value="NONRIBOSOMAL PEPTIDE SYNTHETASE"/>
    <property type="match status" value="1"/>
</dbReference>
<dbReference type="HOGENOM" id="CLU_519898_0_0_1"/>
<protein>
    <submittedName>
        <fullName evidence="2">AMP-binding-domain-containing protein</fullName>
    </submittedName>
</protein>
<gene>
    <name evidence="2" type="ORF">K437DRAFT_270660</name>
</gene>
<name>A0A066V9J2_TILAU</name>
<dbReference type="SUPFAM" id="SSF56801">
    <property type="entry name" value="Acetyl-CoA synthetase-like"/>
    <property type="match status" value="1"/>
</dbReference>
<dbReference type="GO" id="GO:0043041">
    <property type="term" value="P:amino acid activation for nonribosomal peptide biosynthetic process"/>
    <property type="evidence" value="ECO:0007669"/>
    <property type="project" value="TreeGrafter"/>
</dbReference>
<dbReference type="InParanoid" id="A0A066V9J2"/>
<dbReference type="Gene3D" id="3.30.300.30">
    <property type="match status" value="1"/>
</dbReference>
<evidence type="ECO:0000313" key="2">
    <source>
        <dbReference type="EMBL" id="KDN38156.1"/>
    </source>
</evidence>
<dbReference type="GO" id="GO:0005737">
    <property type="term" value="C:cytoplasm"/>
    <property type="evidence" value="ECO:0007669"/>
    <property type="project" value="TreeGrafter"/>
</dbReference>
<organism evidence="2 3">
    <name type="scientific">Tilletiaria anomala (strain ATCC 24038 / CBS 436.72 / UBC 951)</name>
    <dbReference type="NCBI Taxonomy" id="1037660"/>
    <lineage>
        <taxon>Eukaryota</taxon>
        <taxon>Fungi</taxon>
        <taxon>Dikarya</taxon>
        <taxon>Basidiomycota</taxon>
        <taxon>Ustilaginomycotina</taxon>
        <taxon>Exobasidiomycetes</taxon>
        <taxon>Georgefischeriales</taxon>
        <taxon>Tilletiariaceae</taxon>
        <taxon>Tilletiaria</taxon>
    </lineage>
</organism>
<dbReference type="Gene3D" id="3.40.109.10">
    <property type="entry name" value="NADH Oxidase"/>
    <property type="match status" value="1"/>
</dbReference>
<accession>A0A066V9J2</accession>
<evidence type="ECO:0000313" key="3">
    <source>
        <dbReference type="Proteomes" id="UP000027361"/>
    </source>
</evidence>
<dbReference type="GO" id="GO:0016491">
    <property type="term" value="F:oxidoreductase activity"/>
    <property type="evidence" value="ECO:0007669"/>
    <property type="project" value="InterPro"/>
</dbReference>
<comment type="caution">
    <text evidence="2">The sequence shown here is derived from an EMBL/GenBank/DDBJ whole genome shotgun (WGS) entry which is preliminary data.</text>
</comment>
<dbReference type="PANTHER" id="PTHR45527:SF1">
    <property type="entry name" value="FATTY ACID SYNTHASE"/>
    <property type="match status" value="1"/>
</dbReference>
<proteinExistence type="predicted"/>
<dbReference type="InterPro" id="IPR000415">
    <property type="entry name" value="Nitroreductase-like"/>
</dbReference>
<sequence length="524" mass="56029">MSTHTEKDFEADLPDKDYLAHANAADSTCPSPSASSSLPSAPTLVPGRLFIGGQGVADGYTDADRTRAAFQFDDTLGTRLYDTGDVARHLPSGELEFLGRKDHQVKIRGHRIELEEITHQLHRIHGVRECAVDVVSGNLVGFVAPVHTMPPVTPYGSFDLISDDFDRLGHKATFATRSSIEHLSRVDGGQALPIPVSDRLVAMRETRASHYLFETDSPSLDALSSIFNEALAEFRSGVPSGGYKHHHPSPGAPYSIGILLHCNGIDGLANGFWAADDKAGELQLLVADDTDGEARQEAGTRQLFFFSHLPAVALLYGSATTDLVACEYGYLLGAMGQEARRNGLSLHFERASEERGLHFRPLGLSPTDDVVLGKVTLVAGHTSATASDPAVSVQAGRVGSHDYGGELQKLVPKHGVAWSAADQPVAFHHNAELLQSATVIVTMAVSGDAVAAGALAQTLMDKSAPHLVGWTQVPWMDPTWDASFAASYQRKPKIILVGGTIARSTPSDPSAQTSLAIVNRRLSL</sequence>
<dbReference type="GO" id="GO:0044550">
    <property type="term" value="P:secondary metabolite biosynthetic process"/>
    <property type="evidence" value="ECO:0007669"/>
    <property type="project" value="TreeGrafter"/>
</dbReference>
<keyword evidence="1" id="KW-0511">Multifunctional enzyme</keyword>
<dbReference type="EMBL" id="JMSN01000123">
    <property type="protein sequence ID" value="KDN38156.1"/>
    <property type="molecule type" value="Genomic_DNA"/>
</dbReference>
<dbReference type="AlphaFoldDB" id="A0A066V9J2"/>
<keyword evidence="3" id="KW-1185">Reference proteome</keyword>
<dbReference type="InterPro" id="IPR042099">
    <property type="entry name" value="ANL_N_sf"/>
</dbReference>
<dbReference type="InterPro" id="IPR045851">
    <property type="entry name" value="AMP-bd_C_sf"/>
</dbReference>
<dbReference type="GO" id="GO:0031177">
    <property type="term" value="F:phosphopantetheine binding"/>
    <property type="evidence" value="ECO:0007669"/>
    <property type="project" value="TreeGrafter"/>
</dbReference>
<dbReference type="RefSeq" id="XP_013240626.1">
    <property type="nucleotide sequence ID" value="XM_013385172.1"/>
</dbReference>
<dbReference type="STRING" id="1037660.A0A066V9J2"/>
<dbReference type="Proteomes" id="UP000027361">
    <property type="component" value="Unassembled WGS sequence"/>
</dbReference>
<reference evidence="2 3" key="1">
    <citation type="submission" date="2014-05" db="EMBL/GenBank/DDBJ databases">
        <title>Draft genome sequence of a rare smut relative, Tilletiaria anomala UBC 951.</title>
        <authorList>
            <consortium name="DOE Joint Genome Institute"/>
            <person name="Toome M."/>
            <person name="Kuo A."/>
            <person name="Henrissat B."/>
            <person name="Lipzen A."/>
            <person name="Tritt A."/>
            <person name="Yoshinaga Y."/>
            <person name="Zane M."/>
            <person name="Barry K."/>
            <person name="Grigoriev I.V."/>
            <person name="Spatafora J.W."/>
            <person name="Aimea M.C."/>
        </authorList>
    </citation>
    <scope>NUCLEOTIDE SEQUENCE [LARGE SCALE GENOMIC DNA]</scope>
    <source>
        <strain evidence="2 3">UBC 951</strain>
    </source>
</reference>
<dbReference type="Gene3D" id="3.40.50.12780">
    <property type="entry name" value="N-terminal domain of ligase-like"/>
    <property type="match status" value="1"/>
</dbReference>